<organism evidence="1 2">
    <name type="scientific">Plakobranchus ocellatus</name>
    <dbReference type="NCBI Taxonomy" id="259542"/>
    <lineage>
        <taxon>Eukaryota</taxon>
        <taxon>Metazoa</taxon>
        <taxon>Spiralia</taxon>
        <taxon>Lophotrochozoa</taxon>
        <taxon>Mollusca</taxon>
        <taxon>Gastropoda</taxon>
        <taxon>Heterobranchia</taxon>
        <taxon>Euthyneura</taxon>
        <taxon>Panpulmonata</taxon>
        <taxon>Sacoglossa</taxon>
        <taxon>Placobranchoidea</taxon>
        <taxon>Plakobranchidae</taxon>
        <taxon>Plakobranchus</taxon>
    </lineage>
</organism>
<keyword evidence="2" id="KW-1185">Reference proteome</keyword>
<reference evidence="1 2" key="1">
    <citation type="journal article" date="2021" name="Elife">
        <title>Chloroplast acquisition without the gene transfer in kleptoplastic sea slugs, Plakobranchus ocellatus.</title>
        <authorList>
            <person name="Maeda T."/>
            <person name="Takahashi S."/>
            <person name="Yoshida T."/>
            <person name="Shimamura S."/>
            <person name="Takaki Y."/>
            <person name="Nagai Y."/>
            <person name="Toyoda A."/>
            <person name="Suzuki Y."/>
            <person name="Arimoto A."/>
            <person name="Ishii H."/>
            <person name="Satoh N."/>
            <person name="Nishiyama T."/>
            <person name="Hasebe M."/>
            <person name="Maruyama T."/>
            <person name="Minagawa J."/>
            <person name="Obokata J."/>
            <person name="Shigenobu S."/>
        </authorList>
    </citation>
    <scope>NUCLEOTIDE SEQUENCE [LARGE SCALE GENOMIC DNA]</scope>
</reference>
<sequence length="82" mass="9139">MTTRKHSVTALNSQSHLQVCSPTCPHIRDVVSSGHSLGSPVKQPPEYSRAYNQAFTICLVDEISHEEKVKDDIKEIRSATFT</sequence>
<gene>
    <name evidence="1" type="ORF">PoB_003735800</name>
</gene>
<comment type="caution">
    <text evidence="1">The sequence shown here is derived from an EMBL/GenBank/DDBJ whole genome shotgun (WGS) entry which is preliminary data.</text>
</comment>
<dbReference type="EMBL" id="BLXT01004211">
    <property type="protein sequence ID" value="GFO10853.1"/>
    <property type="molecule type" value="Genomic_DNA"/>
</dbReference>
<name>A0AAV4ATY2_9GAST</name>
<dbReference type="AlphaFoldDB" id="A0AAV4ATY2"/>
<accession>A0AAV4ATY2</accession>
<proteinExistence type="predicted"/>
<evidence type="ECO:0000313" key="1">
    <source>
        <dbReference type="EMBL" id="GFO10853.1"/>
    </source>
</evidence>
<evidence type="ECO:0000313" key="2">
    <source>
        <dbReference type="Proteomes" id="UP000735302"/>
    </source>
</evidence>
<protein>
    <submittedName>
        <fullName evidence="1">Uncharacterized protein</fullName>
    </submittedName>
</protein>
<dbReference type="Proteomes" id="UP000735302">
    <property type="component" value="Unassembled WGS sequence"/>
</dbReference>